<evidence type="ECO:0000313" key="1">
    <source>
        <dbReference type="EMBL" id="MDH7638103.1"/>
    </source>
</evidence>
<reference evidence="1" key="1">
    <citation type="submission" date="2023-04" db="EMBL/GenBank/DDBJ databases">
        <title>Sphingomonas sp. MAHUQ-71 isolated from rice field.</title>
        <authorList>
            <person name="Huq M.A."/>
        </authorList>
    </citation>
    <scope>NUCLEOTIDE SEQUENCE</scope>
    <source>
        <strain evidence="1">MAHUQ-71</strain>
    </source>
</reference>
<keyword evidence="2" id="KW-1185">Reference proteome</keyword>
<comment type="caution">
    <text evidence="1">The sequence shown here is derived from an EMBL/GenBank/DDBJ whole genome shotgun (WGS) entry which is preliminary data.</text>
</comment>
<dbReference type="RefSeq" id="WP_281043422.1">
    <property type="nucleotide sequence ID" value="NZ_JARYGZ010000001.1"/>
</dbReference>
<organism evidence="1 2">
    <name type="scientific">Sphingomonas oryzagri</name>
    <dbReference type="NCBI Taxonomy" id="3042314"/>
    <lineage>
        <taxon>Bacteria</taxon>
        <taxon>Pseudomonadati</taxon>
        <taxon>Pseudomonadota</taxon>
        <taxon>Alphaproteobacteria</taxon>
        <taxon>Sphingomonadales</taxon>
        <taxon>Sphingomonadaceae</taxon>
        <taxon>Sphingomonas</taxon>
    </lineage>
</organism>
<gene>
    <name evidence="1" type="ORF">QGN17_05120</name>
</gene>
<name>A0ABT6N022_9SPHN</name>
<evidence type="ECO:0008006" key="3">
    <source>
        <dbReference type="Google" id="ProtNLM"/>
    </source>
</evidence>
<dbReference type="EMBL" id="JARYGZ010000001">
    <property type="protein sequence ID" value="MDH7638103.1"/>
    <property type="molecule type" value="Genomic_DNA"/>
</dbReference>
<sequence>MIDLLLHGIRRIWRAMEKALHPLLSASVSLTRLGIRARLRTMAARHRHALRQLADAVVNEGRQ</sequence>
<dbReference type="Proteomes" id="UP001160625">
    <property type="component" value="Unassembled WGS sequence"/>
</dbReference>
<evidence type="ECO:0000313" key="2">
    <source>
        <dbReference type="Proteomes" id="UP001160625"/>
    </source>
</evidence>
<protein>
    <recommendedName>
        <fullName evidence="3">Transposase DDE domain-containing protein</fullName>
    </recommendedName>
</protein>
<proteinExistence type="predicted"/>
<accession>A0ABT6N022</accession>